<feature type="region of interest" description="Disordered" evidence="1">
    <location>
        <begin position="250"/>
        <end position="269"/>
    </location>
</feature>
<evidence type="ECO:0000256" key="1">
    <source>
        <dbReference type="SAM" id="MobiDB-lite"/>
    </source>
</evidence>
<name>A0ABR3XI72_9PEZI</name>
<comment type="caution">
    <text evidence="2">The sequence shown here is derived from an EMBL/GenBank/DDBJ whole genome shotgun (WGS) entry which is preliminary data.</text>
</comment>
<feature type="compositionally biased region" description="Low complexity" evidence="1">
    <location>
        <begin position="252"/>
        <end position="269"/>
    </location>
</feature>
<organism evidence="2 3">
    <name type="scientific">Phialemonium thermophilum</name>
    <dbReference type="NCBI Taxonomy" id="223376"/>
    <lineage>
        <taxon>Eukaryota</taxon>
        <taxon>Fungi</taxon>
        <taxon>Dikarya</taxon>
        <taxon>Ascomycota</taxon>
        <taxon>Pezizomycotina</taxon>
        <taxon>Sordariomycetes</taxon>
        <taxon>Sordariomycetidae</taxon>
        <taxon>Cephalothecales</taxon>
        <taxon>Cephalothecaceae</taxon>
        <taxon>Phialemonium</taxon>
    </lineage>
</organism>
<evidence type="ECO:0000313" key="3">
    <source>
        <dbReference type="Proteomes" id="UP001586593"/>
    </source>
</evidence>
<dbReference type="EMBL" id="JAZHXJ010000090">
    <property type="protein sequence ID" value="KAL1875480.1"/>
    <property type="molecule type" value="Genomic_DNA"/>
</dbReference>
<keyword evidence="3" id="KW-1185">Reference proteome</keyword>
<sequence length="336" mass="37647">MAAASVGASPVLDLHLLEAQQRDIARDIVARHIEVYFEYIYPWPGYHFSHRPSLLEDFHNGNIPSVLCRASRPAALGPVDSRDADDASATSRECMRRLMRRFFIRGKQHSGGIEELATLPERWMRISLPMPMNEYNFEHELACHVGTLSEDVENWSQMDWLYSDLYDPVSAEPVFLDDRIVEEFCDANVSFLDGLATIAPISATVQRDVNHMLNTKDVPESITRGQAPVTSKTKRTMILSQYNTLARSIAASNSSGSPEESRSPLDSSSFSRQSLKYFNQTLNHSEAAPSFVQAGTMGYKPDHPAHQQLPPQIHHKQQRYSLANAHPIGDAIAEGK</sequence>
<accession>A0ABR3XI72</accession>
<proteinExistence type="predicted"/>
<reference evidence="2 3" key="1">
    <citation type="journal article" date="2024" name="Commun. Biol.">
        <title>Comparative genomic analysis of thermophilic fungi reveals convergent evolutionary adaptations and gene losses.</title>
        <authorList>
            <person name="Steindorff A.S."/>
            <person name="Aguilar-Pontes M.V."/>
            <person name="Robinson A.J."/>
            <person name="Andreopoulos B."/>
            <person name="LaButti K."/>
            <person name="Kuo A."/>
            <person name="Mondo S."/>
            <person name="Riley R."/>
            <person name="Otillar R."/>
            <person name="Haridas S."/>
            <person name="Lipzen A."/>
            <person name="Grimwood J."/>
            <person name="Schmutz J."/>
            <person name="Clum A."/>
            <person name="Reid I.D."/>
            <person name="Moisan M.C."/>
            <person name="Butler G."/>
            <person name="Nguyen T.T.M."/>
            <person name="Dewar K."/>
            <person name="Conant G."/>
            <person name="Drula E."/>
            <person name="Henrissat B."/>
            <person name="Hansel C."/>
            <person name="Singer S."/>
            <person name="Hutchinson M.I."/>
            <person name="de Vries R.P."/>
            <person name="Natvig D.O."/>
            <person name="Powell A.J."/>
            <person name="Tsang A."/>
            <person name="Grigoriev I.V."/>
        </authorList>
    </citation>
    <scope>NUCLEOTIDE SEQUENCE [LARGE SCALE GENOMIC DNA]</scope>
    <source>
        <strain evidence="2 3">ATCC 24622</strain>
    </source>
</reference>
<gene>
    <name evidence="2" type="ORF">VTK73DRAFT_10030</name>
</gene>
<dbReference type="CDD" id="cd12148">
    <property type="entry name" value="fungal_TF_MHR"/>
    <property type="match status" value="1"/>
</dbReference>
<evidence type="ECO:0000313" key="2">
    <source>
        <dbReference type="EMBL" id="KAL1875480.1"/>
    </source>
</evidence>
<dbReference type="Proteomes" id="UP001586593">
    <property type="component" value="Unassembled WGS sequence"/>
</dbReference>
<protein>
    <submittedName>
        <fullName evidence="2">Uncharacterized protein</fullName>
    </submittedName>
</protein>